<dbReference type="NCBIfam" id="NF045614">
    <property type="entry name" value="efflu_CzcI_Cupr"/>
    <property type="match status" value="1"/>
</dbReference>
<comment type="caution">
    <text evidence="3">The sequence shown here is derived from an EMBL/GenBank/DDBJ whole genome shotgun (WGS) entry which is preliminary data.</text>
</comment>
<evidence type="ECO:0000256" key="1">
    <source>
        <dbReference type="SAM" id="MobiDB-lite"/>
    </source>
</evidence>
<protein>
    <recommendedName>
        <fullName evidence="5">DUF2946 domain-containing protein</fullName>
    </recommendedName>
</protein>
<feature type="signal peptide" evidence="2">
    <location>
        <begin position="1"/>
        <end position="20"/>
    </location>
</feature>
<sequence>MRIWLLVLLLLLLPLQSAWASAASYCRHETGVAAKHVGHHEHRHSPSGEPDGSSEKRAGGVLEDVDGDCGYCHLHCAQALVSPLELSLGHAAHPVVSRVFARYTTRAPDELDRPNWRRLARLASLEEPRIR</sequence>
<feature type="region of interest" description="Disordered" evidence="1">
    <location>
        <begin position="36"/>
        <end position="61"/>
    </location>
</feature>
<evidence type="ECO:0000256" key="2">
    <source>
        <dbReference type="SAM" id="SignalP"/>
    </source>
</evidence>
<organism evidence="3 4">
    <name type="scientific">Piscinibacter koreensis</name>
    <dbReference type="NCBI Taxonomy" id="2742824"/>
    <lineage>
        <taxon>Bacteria</taxon>
        <taxon>Pseudomonadati</taxon>
        <taxon>Pseudomonadota</taxon>
        <taxon>Betaproteobacteria</taxon>
        <taxon>Burkholderiales</taxon>
        <taxon>Sphaerotilaceae</taxon>
        <taxon>Piscinibacter</taxon>
    </lineage>
</organism>
<name>A0A7Y6NT97_9BURK</name>
<keyword evidence="4" id="KW-1185">Reference proteome</keyword>
<keyword evidence="2" id="KW-0732">Signal</keyword>
<feature type="compositionally biased region" description="Basic residues" evidence="1">
    <location>
        <begin position="36"/>
        <end position="45"/>
    </location>
</feature>
<dbReference type="GO" id="GO:0046686">
    <property type="term" value="P:response to cadmium ion"/>
    <property type="evidence" value="ECO:0007669"/>
    <property type="project" value="InterPro"/>
</dbReference>
<dbReference type="AlphaFoldDB" id="A0A7Y6NT97"/>
<evidence type="ECO:0000313" key="3">
    <source>
        <dbReference type="EMBL" id="NUZ08910.1"/>
    </source>
</evidence>
<dbReference type="InterPro" id="IPR021333">
    <property type="entry name" value="DUF2946"/>
</dbReference>
<dbReference type="Pfam" id="PF11162">
    <property type="entry name" value="DUF2946"/>
    <property type="match status" value="1"/>
</dbReference>
<proteinExistence type="predicted"/>
<reference evidence="3 4" key="1">
    <citation type="submission" date="2020-06" db="EMBL/GenBank/DDBJ databases">
        <title>Schlegella sp. ID0723 isolated from air conditioner.</title>
        <authorList>
            <person name="Kim D.Y."/>
            <person name="Kim D.-U."/>
        </authorList>
    </citation>
    <scope>NUCLEOTIDE SEQUENCE [LARGE SCALE GENOMIC DNA]</scope>
    <source>
        <strain evidence="3 4">ID0723</strain>
    </source>
</reference>
<evidence type="ECO:0000313" key="4">
    <source>
        <dbReference type="Proteomes" id="UP000529637"/>
    </source>
</evidence>
<gene>
    <name evidence="3" type="ORF">HQN59_24510</name>
</gene>
<accession>A0A7Y6NT97</accession>
<dbReference type="InterPro" id="IPR055013">
    <property type="entry name" value="CzcI"/>
</dbReference>
<dbReference type="EMBL" id="JABWMJ010000019">
    <property type="protein sequence ID" value="NUZ08910.1"/>
    <property type="molecule type" value="Genomic_DNA"/>
</dbReference>
<evidence type="ECO:0008006" key="5">
    <source>
        <dbReference type="Google" id="ProtNLM"/>
    </source>
</evidence>
<feature type="chain" id="PRO_5031537686" description="DUF2946 domain-containing protein" evidence="2">
    <location>
        <begin position="21"/>
        <end position="131"/>
    </location>
</feature>
<dbReference type="Proteomes" id="UP000529637">
    <property type="component" value="Unassembled WGS sequence"/>
</dbReference>